<dbReference type="GO" id="GO:0005509">
    <property type="term" value="F:calcium ion binding"/>
    <property type="evidence" value="ECO:0007669"/>
    <property type="project" value="InterPro"/>
</dbReference>
<keyword evidence="4 6" id="KW-1015">Disulfide bond</keyword>
<evidence type="ECO:0000256" key="5">
    <source>
        <dbReference type="ARBA" id="ARBA00023180"/>
    </source>
</evidence>
<keyword evidence="1 6" id="KW-0245">EGF-like domain</keyword>
<dbReference type="InterPro" id="IPR053119">
    <property type="entry name" value="Cubilin_domain"/>
</dbReference>
<feature type="disulfide bond" evidence="6">
    <location>
        <begin position="350"/>
        <end position="359"/>
    </location>
</feature>
<reference evidence="10" key="1">
    <citation type="journal article" date="2020" name="Cell">
        <title>Large-Scale Comparative Analyses of Tick Genomes Elucidate Their Genetic Diversity and Vector Capacities.</title>
        <authorList>
            <consortium name="Tick Genome and Microbiome Consortium (TIGMIC)"/>
            <person name="Jia N."/>
            <person name="Wang J."/>
            <person name="Shi W."/>
            <person name="Du L."/>
            <person name="Sun Y."/>
            <person name="Zhan W."/>
            <person name="Jiang J.F."/>
            <person name="Wang Q."/>
            <person name="Zhang B."/>
            <person name="Ji P."/>
            <person name="Bell-Sakyi L."/>
            <person name="Cui X.M."/>
            <person name="Yuan T.T."/>
            <person name="Jiang B.G."/>
            <person name="Yang W.F."/>
            <person name="Lam T.T."/>
            <person name="Chang Q.C."/>
            <person name="Ding S.J."/>
            <person name="Wang X.J."/>
            <person name="Zhu J.G."/>
            <person name="Ruan X.D."/>
            <person name="Zhao L."/>
            <person name="Wei J.T."/>
            <person name="Ye R.Z."/>
            <person name="Que T.C."/>
            <person name="Du C.H."/>
            <person name="Zhou Y.H."/>
            <person name="Cheng J.X."/>
            <person name="Dai P.F."/>
            <person name="Guo W.B."/>
            <person name="Han X.H."/>
            <person name="Huang E.J."/>
            <person name="Li L.F."/>
            <person name="Wei W."/>
            <person name="Gao Y.C."/>
            <person name="Liu J.Z."/>
            <person name="Shao H.Z."/>
            <person name="Wang X."/>
            <person name="Wang C.C."/>
            <person name="Yang T.C."/>
            <person name="Huo Q.B."/>
            <person name="Li W."/>
            <person name="Chen H.Y."/>
            <person name="Chen S.E."/>
            <person name="Zhou L.G."/>
            <person name="Ni X.B."/>
            <person name="Tian J.H."/>
            <person name="Sheng Y."/>
            <person name="Liu T."/>
            <person name="Pan Y.S."/>
            <person name="Xia L.Y."/>
            <person name="Li J."/>
            <person name="Zhao F."/>
            <person name="Cao W.C."/>
        </authorList>
    </citation>
    <scope>NUCLEOTIDE SEQUENCE</scope>
    <source>
        <strain evidence="10">Rsan-2018</strain>
    </source>
</reference>
<dbReference type="InterPro" id="IPR049883">
    <property type="entry name" value="NOTCH1_EGF-like"/>
</dbReference>
<dbReference type="PROSITE" id="PS01180">
    <property type="entry name" value="CUB"/>
    <property type="match status" value="1"/>
</dbReference>
<evidence type="ECO:0000259" key="8">
    <source>
        <dbReference type="PROSITE" id="PS01180"/>
    </source>
</evidence>
<evidence type="ECO:0008006" key="12">
    <source>
        <dbReference type="Google" id="ProtNLM"/>
    </source>
</evidence>
<dbReference type="CDD" id="cd00041">
    <property type="entry name" value="CUB"/>
    <property type="match status" value="1"/>
</dbReference>
<dbReference type="FunFam" id="2.60.120.290:FF:000005">
    <property type="entry name" value="Procollagen C-endopeptidase enhancer 1"/>
    <property type="match status" value="1"/>
</dbReference>
<feature type="region of interest" description="Disordered" evidence="7">
    <location>
        <begin position="439"/>
        <end position="525"/>
    </location>
</feature>
<dbReference type="InterPro" id="IPR000742">
    <property type="entry name" value="EGF"/>
</dbReference>
<feature type="domain" description="EGF-like" evidence="9">
    <location>
        <begin position="325"/>
        <end position="360"/>
    </location>
</feature>
<keyword evidence="5" id="KW-0325">Glycoprotein</keyword>
<dbReference type="CDD" id="cd00054">
    <property type="entry name" value="EGF_CA"/>
    <property type="match status" value="2"/>
</dbReference>
<reference evidence="10" key="2">
    <citation type="submission" date="2021-09" db="EMBL/GenBank/DDBJ databases">
        <authorList>
            <person name="Jia N."/>
            <person name="Wang J."/>
            <person name="Shi W."/>
            <person name="Du L."/>
            <person name="Sun Y."/>
            <person name="Zhan W."/>
            <person name="Jiang J."/>
            <person name="Wang Q."/>
            <person name="Zhang B."/>
            <person name="Ji P."/>
            <person name="Sakyi L.B."/>
            <person name="Cui X."/>
            <person name="Yuan T."/>
            <person name="Jiang B."/>
            <person name="Yang W."/>
            <person name="Lam T.T.-Y."/>
            <person name="Chang Q."/>
            <person name="Ding S."/>
            <person name="Wang X."/>
            <person name="Zhu J."/>
            <person name="Ruan X."/>
            <person name="Zhao L."/>
            <person name="Wei J."/>
            <person name="Que T."/>
            <person name="Du C."/>
            <person name="Cheng J."/>
            <person name="Dai P."/>
            <person name="Han X."/>
            <person name="Huang E."/>
            <person name="Gao Y."/>
            <person name="Liu J."/>
            <person name="Shao H."/>
            <person name="Ye R."/>
            <person name="Li L."/>
            <person name="Wei W."/>
            <person name="Wang X."/>
            <person name="Wang C."/>
            <person name="Huo Q."/>
            <person name="Li W."/>
            <person name="Guo W."/>
            <person name="Chen H."/>
            <person name="Chen S."/>
            <person name="Zhou L."/>
            <person name="Zhou L."/>
            <person name="Ni X."/>
            <person name="Tian J."/>
            <person name="Zhou Y."/>
            <person name="Sheng Y."/>
            <person name="Liu T."/>
            <person name="Pan Y."/>
            <person name="Xia L."/>
            <person name="Li J."/>
            <person name="Zhao F."/>
            <person name="Cao W."/>
        </authorList>
    </citation>
    <scope>NUCLEOTIDE SEQUENCE</scope>
    <source>
        <strain evidence="10">Rsan-2018</strain>
        <tissue evidence="10">Larvae</tissue>
    </source>
</reference>
<evidence type="ECO:0000256" key="4">
    <source>
        <dbReference type="ARBA" id="ARBA00023157"/>
    </source>
</evidence>
<dbReference type="SUPFAM" id="SSF49854">
    <property type="entry name" value="Spermadhesin, CUB domain"/>
    <property type="match status" value="1"/>
</dbReference>
<dbReference type="SMART" id="SM00181">
    <property type="entry name" value="EGF"/>
    <property type="match status" value="5"/>
</dbReference>
<dbReference type="SMART" id="SM00042">
    <property type="entry name" value="CUB"/>
    <property type="match status" value="1"/>
</dbReference>
<dbReference type="VEuPathDB" id="VectorBase:RSAN_051139"/>
<evidence type="ECO:0000313" key="10">
    <source>
        <dbReference type="EMBL" id="KAH7950937.1"/>
    </source>
</evidence>
<evidence type="ECO:0000256" key="6">
    <source>
        <dbReference type="PROSITE-ProRule" id="PRU00076"/>
    </source>
</evidence>
<name>A0A9D4PQ47_RHISA</name>
<accession>A0A9D4PQ47</accession>
<dbReference type="InterPro" id="IPR001881">
    <property type="entry name" value="EGF-like_Ca-bd_dom"/>
</dbReference>
<dbReference type="InterPro" id="IPR035914">
    <property type="entry name" value="Sperma_CUB_dom_sf"/>
</dbReference>
<dbReference type="InterPro" id="IPR013032">
    <property type="entry name" value="EGF-like_CS"/>
</dbReference>
<dbReference type="Proteomes" id="UP000821837">
    <property type="component" value="Chromosome 5"/>
</dbReference>
<proteinExistence type="predicted"/>
<keyword evidence="11" id="KW-1185">Reference proteome</keyword>
<dbReference type="PANTHER" id="PTHR47761:SF4">
    <property type="entry name" value="C-TYPE LECTIN"/>
    <property type="match status" value="1"/>
</dbReference>
<dbReference type="PANTHER" id="PTHR47761">
    <property type="entry name" value="C-TYPE LECTIN-RELATED"/>
    <property type="match status" value="1"/>
</dbReference>
<dbReference type="PROSITE" id="PS50026">
    <property type="entry name" value="EGF_3"/>
    <property type="match status" value="3"/>
</dbReference>
<gene>
    <name evidence="10" type="ORF">HPB52_003145</name>
</gene>
<comment type="caution">
    <text evidence="6">Lacks conserved residue(s) required for the propagation of feature annotation.</text>
</comment>
<dbReference type="PROSITE" id="PS01186">
    <property type="entry name" value="EGF_2"/>
    <property type="match status" value="1"/>
</dbReference>
<sequence length="641" mass="67618">MDTTVTEVGGAGQHISPPASGAWCALVTVGIGDEAQLRPTRRASKLSGRSLRTERWTERSVGHGLTASMDAGLRFATFVAAAAAMLATSPTTAEYSSRDRPRIVLDNGNMVFQVPSAKNISFRTTSGRGGILLNGRDVAEVLAKGLNQDPCASNPCSHGGTCIGRFNAFTCICPPSWEPPYMCLCEQGWTKGFGQPSCSVDVDECSTGHHFCSRNPPVACINYPGGFGCAPCPSGYSGDGYTCSDIDECLVNNGGCSQNPRVDCYNTVGSRFCGPCPPVRSGTFHECRCPPGYVGNGVGPSGCLRQGEPGVGPSQPQPVPALPPVLDPCAAQPCRHGFCQVRGNDFLCVCETGYSGRLCDSTSDGCSSSPCLNNGTCSGGPAGGFVCSCTPDWTGPTCDEPRLRCTAASIGGDGPTAQAEKEPEAVVYELACQTKDGCTGTPTEAPNPMESSEPLPVKNESANVGAPGKRPHEQSAGGSEASSGKHVDGPPTKASSFRRSSIRLRPNQTVEKHKTPPPSSGTGCDDTLYGINGTLRYPENGGQYTHKRDCRWIIQTKNEMVLNLTFTTFHLEEGHECAFDYLEIHDGPTSARRTIGRYCGTQLSGSSIVSSQSDLYLHFHSDSSVGADGFVIEWTSIEPRA</sequence>
<dbReference type="SUPFAM" id="SSF57196">
    <property type="entry name" value="EGF/Laminin"/>
    <property type="match status" value="4"/>
</dbReference>
<evidence type="ECO:0000259" key="9">
    <source>
        <dbReference type="PROSITE" id="PS50026"/>
    </source>
</evidence>
<evidence type="ECO:0000256" key="2">
    <source>
        <dbReference type="ARBA" id="ARBA00022729"/>
    </source>
</evidence>
<feature type="disulfide bond" evidence="6">
    <location>
        <begin position="389"/>
        <end position="398"/>
    </location>
</feature>
<comment type="caution">
    <text evidence="10">The sequence shown here is derived from an EMBL/GenBank/DDBJ whole genome shotgun (WGS) entry which is preliminary data.</text>
</comment>
<dbReference type="Pfam" id="PF00008">
    <property type="entry name" value="EGF"/>
    <property type="match status" value="2"/>
</dbReference>
<organism evidence="10 11">
    <name type="scientific">Rhipicephalus sanguineus</name>
    <name type="common">Brown dog tick</name>
    <name type="synonym">Ixodes sanguineus</name>
    <dbReference type="NCBI Taxonomy" id="34632"/>
    <lineage>
        <taxon>Eukaryota</taxon>
        <taxon>Metazoa</taxon>
        <taxon>Ecdysozoa</taxon>
        <taxon>Arthropoda</taxon>
        <taxon>Chelicerata</taxon>
        <taxon>Arachnida</taxon>
        <taxon>Acari</taxon>
        <taxon>Parasitiformes</taxon>
        <taxon>Ixodida</taxon>
        <taxon>Ixodoidea</taxon>
        <taxon>Ixodidae</taxon>
        <taxon>Rhipicephalinae</taxon>
        <taxon>Rhipicephalus</taxon>
        <taxon>Rhipicephalus</taxon>
    </lineage>
</organism>
<evidence type="ECO:0000256" key="3">
    <source>
        <dbReference type="ARBA" id="ARBA00022737"/>
    </source>
</evidence>
<dbReference type="Gene3D" id="2.60.120.290">
    <property type="entry name" value="Spermadhesin, CUB domain"/>
    <property type="match status" value="1"/>
</dbReference>
<dbReference type="EMBL" id="JABSTV010001251">
    <property type="protein sequence ID" value="KAH7950937.1"/>
    <property type="molecule type" value="Genomic_DNA"/>
</dbReference>
<protein>
    <recommendedName>
        <fullName evidence="12">Cubilin</fullName>
    </recommendedName>
</protein>
<feature type="disulfide bond" evidence="6">
    <location>
        <begin position="329"/>
        <end position="339"/>
    </location>
</feature>
<dbReference type="Gene3D" id="2.10.25.10">
    <property type="entry name" value="Laminin"/>
    <property type="match status" value="5"/>
</dbReference>
<dbReference type="Pfam" id="PF00431">
    <property type="entry name" value="CUB"/>
    <property type="match status" value="1"/>
</dbReference>
<dbReference type="Pfam" id="PF07645">
    <property type="entry name" value="EGF_CA"/>
    <property type="match status" value="1"/>
</dbReference>
<keyword evidence="2" id="KW-0732">Signal</keyword>
<evidence type="ECO:0000256" key="1">
    <source>
        <dbReference type="ARBA" id="ARBA00022536"/>
    </source>
</evidence>
<dbReference type="FunFam" id="2.10.25.10:FF:000038">
    <property type="entry name" value="Fibrillin 2"/>
    <property type="match status" value="1"/>
</dbReference>
<feature type="domain" description="EGF-like" evidence="9">
    <location>
        <begin position="147"/>
        <end position="184"/>
    </location>
</feature>
<feature type="domain" description="EGF-like" evidence="9">
    <location>
        <begin position="362"/>
        <end position="399"/>
    </location>
</feature>
<evidence type="ECO:0000313" key="11">
    <source>
        <dbReference type="Proteomes" id="UP000821837"/>
    </source>
</evidence>
<dbReference type="VEuPathDB" id="VectorBase:RSAN_036796"/>
<dbReference type="AlphaFoldDB" id="A0A9D4PQ47"/>
<dbReference type="Pfam" id="PF12661">
    <property type="entry name" value="hEGF"/>
    <property type="match status" value="1"/>
</dbReference>
<dbReference type="PROSITE" id="PS00022">
    <property type="entry name" value="EGF_1"/>
    <property type="match status" value="2"/>
</dbReference>
<evidence type="ECO:0000256" key="7">
    <source>
        <dbReference type="SAM" id="MobiDB-lite"/>
    </source>
</evidence>
<feature type="domain" description="CUB" evidence="8">
    <location>
        <begin position="524"/>
        <end position="637"/>
    </location>
</feature>
<dbReference type="FunFam" id="2.10.25.10:FF:000006">
    <property type="entry name" value="Versican core protein-like isoform 1"/>
    <property type="match status" value="1"/>
</dbReference>
<dbReference type="InterPro" id="IPR000859">
    <property type="entry name" value="CUB_dom"/>
</dbReference>
<dbReference type="SMART" id="SM00179">
    <property type="entry name" value="EGF_CA"/>
    <property type="match status" value="5"/>
</dbReference>
<keyword evidence="3" id="KW-0677">Repeat</keyword>